<sequence>MKKAAACALYELRTYSLRLDRMAAFLRETERLFHLRTQQSPVLGYWTSELGGLHQVVHLWPYESLSHRASVRAALASDTTWLQEYVGPVLNPAVLGQDNLLMRPLETTSVTAPTGPGVTELLQLSLTGPESDWSPPLLQVAAEVGEAAPDHTLVGCFRSVIGPANSAVLLTHYPSQEALLKAAEGRRLNTACECWNSIDCRAAQNWPA</sequence>
<dbReference type="AlphaFoldDB" id="A0A6A4X4H6"/>
<keyword evidence="4" id="KW-1185">Reference proteome</keyword>
<name>A0A6A4X4H6_AMPAM</name>
<feature type="domain" description="NIPSNAP" evidence="2">
    <location>
        <begin position="10"/>
        <end position="106"/>
    </location>
</feature>
<evidence type="ECO:0000256" key="1">
    <source>
        <dbReference type="ARBA" id="ARBA00005291"/>
    </source>
</evidence>
<organism evidence="3 4">
    <name type="scientific">Amphibalanus amphitrite</name>
    <name type="common">Striped barnacle</name>
    <name type="synonym">Balanus amphitrite</name>
    <dbReference type="NCBI Taxonomy" id="1232801"/>
    <lineage>
        <taxon>Eukaryota</taxon>
        <taxon>Metazoa</taxon>
        <taxon>Ecdysozoa</taxon>
        <taxon>Arthropoda</taxon>
        <taxon>Crustacea</taxon>
        <taxon>Multicrustacea</taxon>
        <taxon>Cirripedia</taxon>
        <taxon>Thoracica</taxon>
        <taxon>Thoracicalcarea</taxon>
        <taxon>Balanomorpha</taxon>
        <taxon>Balanoidea</taxon>
        <taxon>Balanidae</taxon>
        <taxon>Amphibalaninae</taxon>
        <taxon>Amphibalanus</taxon>
    </lineage>
</organism>
<dbReference type="GO" id="GO:0000423">
    <property type="term" value="P:mitophagy"/>
    <property type="evidence" value="ECO:0007669"/>
    <property type="project" value="UniProtKB-ARBA"/>
</dbReference>
<dbReference type="InterPro" id="IPR012577">
    <property type="entry name" value="NIPSNAP"/>
</dbReference>
<dbReference type="GO" id="GO:0005739">
    <property type="term" value="C:mitochondrion"/>
    <property type="evidence" value="ECO:0007669"/>
    <property type="project" value="TreeGrafter"/>
</dbReference>
<proteinExistence type="inferred from homology"/>
<dbReference type="PANTHER" id="PTHR21017:SF19">
    <property type="entry name" value="PROTEIN NIPSNAP HOMOLOG 3B"/>
    <property type="match status" value="1"/>
</dbReference>
<gene>
    <name evidence="3" type="primary">NIPSNAP3A</name>
    <name evidence="3" type="ORF">FJT64_014973</name>
</gene>
<dbReference type="PANTHER" id="PTHR21017">
    <property type="entry name" value="NIPSNAP-RELATED"/>
    <property type="match status" value="1"/>
</dbReference>
<dbReference type="SUPFAM" id="SSF54909">
    <property type="entry name" value="Dimeric alpha+beta barrel"/>
    <property type="match status" value="1"/>
</dbReference>
<accession>A0A6A4X4H6</accession>
<evidence type="ECO:0000313" key="4">
    <source>
        <dbReference type="Proteomes" id="UP000440578"/>
    </source>
</evidence>
<protein>
    <submittedName>
        <fullName evidence="3">Protein NipSnap 3A</fullName>
    </submittedName>
</protein>
<evidence type="ECO:0000259" key="2">
    <source>
        <dbReference type="Pfam" id="PF07978"/>
    </source>
</evidence>
<dbReference type="InterPro" id="IPR011008">
    <property type="entry name" value="Dimeric_a/b-barrel"/>
</dbReference>
<dbReference type="Pfam" id="PF07978">
    <property type="entry name" value="NIPSNAP"/>
    <property type="match status" value="1"/>
</dbReference>
<dbReference type="EMBL" id="VIIS01000010">
    <property type="protein sequence ID" value="KAF0314636.1"/>
    <property type="molecule type" value="Genomic_DNA"/>
</dbReference>
<comment type="similarity">
    <text evidence="1">Belongs to the NipSnap family.</text>
</comment>
<dbReference type="InterPro" id="IPR051557">
    <property type="entry name" value="NipSnap_domain"/>
</dbReference>
<evidence type="ECO:0000313" key="3">
    <source>
        <dbReference type="EMBL" id="KAF0314636.1"/>
    </source>
</evidence>
<comment type="caution">
    <text evidence="3">The sequence shown here is derived from an EMBL/GenBank/DDBJ whole genome shotgun (WGS) entry which is preliminary data.</text>
</comment>
<reference evidence="3 4" key="1">
    <citation type="submission" date="2019-07" db="EMBL/GenBank/DDBJ databases">
        <title>Draft genome assembly of a fouling barnacle, Amphibalanus amphitrite (Darwin, 1854): The first reference genome for Thecostraca.</title>
        <authorList>
            <person name="Kim W."/>
        </authorList>
    </citation>
    <scope>NUCLEOTIDE SEQUENCE [LARGE SCALE GENOMIC DNA]</scope>
    <source>
        <strain evidence="3">SNU_AA5</strain>
        <tissue evidence="3">Soma without cirri and trophi</tissue>
    </source>
</reference>
<dbReference type="Gene3D" id="3.30.70.100">
    <property type="match status" value="1"/>
</dbReference>
<dbReference type="Proteomes" id="UP000440578">
    <property type="component" value="Unassembled WGS sequence"/>
</dbReference>
<dbReference type="OrthoDB" id="10262843at2759"/>